<dbReference type="InterPro" id="IPR036869">
    <property type="entry name" value="J_dom_sf"/>
</dbReference>
<gene>
    <name evidence="2" type="ORF">F511_32969</name>
</gene>
<accession>A0A2Z7BMW2</accession>
<keyword evidence="3" id="KW-1185">Reference proteome</keyword>
<evidence type="ECO:0000256" key="1">
    <source>
        <dbReference type="SAM" id="MobiDB-lite"/>
    </source>
</evidence>
<feature type="region of interest" description="Disordered" evidence="1">
    <location>
        <begin position="137"/>
        <end position="157"/>
    </location>
</feature>
<name>A0A2Z7BMW2_9LAMI</name>
<evidence type="ECO:0000313" key="2">
    <source>
        <dbReference type="EMBL" id="KZV35953.1"/>
    </source>
</evidence>
<dbReference type="AlphaFoldDB" id="A0A2Z7BMW2"/>
<dbReference type="OrthoDB" id="897132at2759"/>
<organism evidence="2 3">
    <name type="scientific">Dorcoceras hygrometricum</name>
    <dbReference type="NCBI Taxonomy" id="472368"/>
    <lineage>
        <taxon>Eukaryota</taxon>
        <taxon>Viridiplantae</taxon>
        <taxon>Streptophyta</taxon>
        <taxon>Embryophyta</taxon>
        <taxon>Tracheophyta</taxon>
        <taxon>Spermatophyta</taxon>
        <taxon>Magnoliopsida</taxon>
        <taxon>eudicotyledons</taxon>
        <taxon>Gunneridae</taxon>
        <taxon>Pentapetalae</taxon>
        <taxon>asterids</taxon>
        <taxon>lamiids</taxon>
        <taxon>Lamiales</taxon>
        <taxon>Gesneriaceae</taxon>
        <taxon>Didymocarpoideae</taxon>
        <taxon>Trichosporeae</taxon>
        <taxon>Loxocarpinae</taxon>
        <taxon>Dorcoceras</taxon>
    </lineage>
</organism>
<dbReference type="PANTHER" id="PTHR45496:SF12">
    <property type="entry name" value="J DOMAIN-CONTAINING PROTEIN"/>
    <property type="match status" value="1"/>
</dbReference>
<dbReference type="PANTHER" id="PTHR45496">
    <property type="entry name" value="CHAPERONE DNAJ-DOMAIN SUPERFAMILY PROTEIN"/>
    <property type="match status" value="1"/>
</dbReference>
<reference evidence="2 3" key="1">
    <citation type="journal article" date="2015" name="Proc. Natl. Acad. Sci. U.S.A.">
        <title>The resurrection genome of Boea hygrometrica: A blueprint for survival of dehydration.</title>
        <authorList>
            <person name="Xiao L."/>
            <person name="Yang G."/>
            <person name="Zhang L."/>
            <person name="Yang X."/>
            <person name="Zhao S."/>
            <person name="Ji Z."/>
            <person name="Zhou Q."/>
            <person name="Hu M."/>
            <person name="Wang Y."/>
            <person name="Chen M."/>
            <person name="Xu Y."/>
            <person name="Jin H."/>
            <person name="Xiao X."/>
            <person name="Hu G."/>
            <person name="Bao F."/>
            <person name="Hu Y."/>
            <person name="Wan P."/>
            <person name="Li L."/>
            <person name="Deng X."/>
            <person name="Kuang T."/>
            <person name="Xiang C."/>
            <person name="Zhu J.K."/>
            <person name="Oliver M.J."/>
            <person name="He Y."/>
        </authorList>
    </citation>
    <scope>NUCLEOTIDE SEQUENCE [LARGE SCALE GENOMIC DNA]</scope>
    <source>
        <strain evidence="3">cv. XS01</strain>
    </source>
</reference>
<feature type="compositionally biased region" description="Basic and acidic residues" evidence="1">
    <location>
        <begin position="137"/>
        <end position="146"/>
    </location>
</feature>
<proteinExistence type="predicted"/>
<dbReference type="InterPro" id="IPR053052">
    <property type="entry name" value="Imprinting_Balance_Reg"/>
</dbReference>
<dbReference type="EMBL" id="KV003971">
    <property type="protein sequence ID" value="KZV35953.1"/>
    <property type="molecule type" value="Genomic_DNA"/>
</dbReference>
<dbReference type="Proteomes" id="UP000250235">
    <property type="component" value="Unassembled WGS sequence"/>
</dbReference>
<evidence type="ECO:0000313" key="3">
    <source>
        <dbReference type="Proteomes" id="UP000250235"/>
    </source>
</evidence>
<dbReference type="SUPFAM" id="SSF46565">
    <property type="entry name" value="Chaperone J-domain"/>
    <property type="match status" value="1"/>
</dbReference>
<dbReference type="Gene3D" id="1.10.287.110">
    <property type="entry name" value="DnaJ domain"/>
    <property type="match status" value="1"/>
</dbReference>
<protein>
    <submittedName>
        <fullName evidence="2">Uncharacterized protein</fullName>
    </submittedName>
</protein>
<sequence length="285" mass="31652">MGTRKSSSGEADEKPEIRRYIAAAVYFLEHRCFSDCRSYALRAKESDPTYPGTTKILAIASVLSVPEITPTMPDYYTIFNLPRFKADTDQIGSSFETLTSILDPNVNPYPNSSEAFEVVLKGWSVLSNPWKRLDSTERADDKDKCNSEGMVGTTSEAKEVEDKEFRHLVKGKKMRSGGEASSGGFMSKCMDTEADILASRGSVVKETSRRRKSVAWRSKKKMGRCYVNDVAEEWKLHVNGNADYESGFGDVRNKDVGGGVEFFEGDDDVLVGVQSAFGFGIDEYL</sequence>